<comment type="caution">
    <text evidence="3">The sequence shown here is derived from an EMBL/GenBank/DDBJ whole genome shotgun (WGS) entry which is preliminary data.</text>
</comment>
<feature type="domain" description="Glycosyl hydrolase family 92 N-terminal" evidence="2">
    <location>
        <begin position="1"/>
        <end position="249"/>
    </location>
</feature>
<dbReference type="InterPro" id="IPR041371">
    <property type="entry name" value="GH92_N"/>
</dbReference>
<dbReference type="InterPro" id="IPR014718">
    <property type="entry name" value="GH-type_carb-bd"/>
</dbReference>
<dbReference type="Gene3D" id="1.20.1050.60">
    <property type="entry name" value="alpha-1,2-mannosidase"/>
    <property type="match status" value="1"/>
</dbReference>
<proteinExistence type="predicted"/>
<dbReference type="Gene3D" id="3.30.2080.10">
    <property type="entry name" value="GH92 mannosidase domain"/>
    <property type="match status" value="1"/>
</dbReference>
<dbReference type="PANTHER" id="PTHR12143:SF39">
    <property type="entry name" value="SECRETED PROTEIN"/>
    <property type="match status" value="1"/>
</dbReference>
<sequence>MPFGMLQFSPGTAPSTDNFSGGYTYSDSVIDGFSLTHISGAGCAIYQDIPIMPTALDVIQSPARLLSASSNPRYHAAFDHAREHAEPGYYQVLLNPDSATPIDVELTATRRSGMARFGFADVDVGRILLNPGGSEMANGLASISIDPQANEVSGASSSGRFCYQDNEYTVYFVARFDAPIIEHGVWDKLSLRPGGTQASDRFPLPINAQPIPGGPAQLPGDPSTTAQAGGWVGFNTRAYPHIQMKVGISFVSIENARANMLAENPGWRFDDLRHQAAQTWHQELSRVELTQATAQQKRLFYTALYHSLLSPNTFSDVNGDYLGMDGQLYNSADRPQYSTFSGWDTYRTQMPLLAMLTPRRASDMLHSLLNNYEHSGWLPKWSYANQHTDVMVGDPAALLISTAQAMGAVHFDHELALQAMLKGATQPAGAQQYLLPGNAGYIQRPGLQAFLNRGYIPYEFSVPSGAFGLIHRGLVWGTVSTALEYALADFAISQFAQRIGQTALAGLAELQPDAWLKNFNPANGYIQPRLISGLFLPNFDPASGLGYTEGSGAQYSWFVPHQMNALVASIGGVDIARTRLDAFFTQLNAGPEAEHAFLGNEPSLFTPWIYAWLDQPGKITPLVWSALTSLYADEPGGMPGNDDLGAMSSWWVLASLGLMPAIPGTDTLLLNAPLVTDATLHRENGTLRIRRTGTGSQIQGLRVNGQAHHRAWLRHTDLPDGTTLEFQLDDAPSNWAQAPSARPPG</sequence>
<evidence type="ECO:0000259" key="1">
    <source>
        <dbReference type="Pfam" id="PF07971"/>
    </source>
</evidence>
<dbReference type="PANTHER" id="PTHR12143">
    <property type="entry name" value="PEPTIDE N-GLYCANASE PNGASE -RELATED"/>
    <property type="match status" value="1"/>
</dbReference>
<dbReference type="SUPFAM" id="SSF48208">
    <property type="entry name" value="Six-hairpin glycosidases"/>
    <property type="match status" value="1"/>
</dbReference>
<dbReference type="Proteomes" id="UP000192342">
    <property type="component" value="Unassembled WGS sequence"/>
</dbReference>
<dbReference type="STRING" id="1317117.ATO7_16090"/>
<dbReference type="InterPro" id="IPR050883">
    <property type="entry name" value="PNGase"/>
</dbReference>
<dbReference type="GO" id="GO:0006516">
    <property type="term" value="P:glycoprotein catabolic process"/>
    <property type="evidence" value="ECO:0007669"/>
    <property type="project" value="TreeGrafter"/>
</dbReference>
<dbReference type="InterPro" id="IPR005887">
    <property type="entry name" value="GH92_a_mannosidase_put"/>
</dbReference>
<dbReference type="NCBIfam" id="TIGR01180">
    <property type="entry name" value="aman2_put"/>
    <property type="match status" value="1"/>
</dbReference>
<name>A0A1Y1S9S4_9GAMM</name>
<dbReference type="Pfam" id="PF17678">
    <property type="entry name" value="Glyco_hydro_92N"/>
    <property type="match status" value="1"/>
</dbReference>
<feature type="domain" description="Glycosyl hydrolase family 92" evidence="1">
    <location>
        <begin position="255"/>
        <end position="729"/>
    </location>
</feature>
<dbReference type="InterPro" id="IPR012939">
    <property type="entry name" value="Glyco_hydro_92"/>
</dbReference>
<dbReference type="GO" id="GO:0005975">
    <property type="term" value="P:carbohydrate metabolic process"/>
    <property type="evidence" value="ECO:0007669"/>
    <property type="project" value="InterPro"/>
</dbReference>
<dbReference type="EMBL" id="AQQV01000006">
    <property type="protein sequence ID" value="ORE85020.1"/>
    <property type="molecule type" value="Genomic_DNA"/>
</dbReference>
<accession>A0A1Y1S9S4</accession>
<keyword evidence="4" id="KW-1185">Reference proteome</keyword>
<evidence type="ECO:0000313" key="3">
    <source>
        <dbReference type="EMBL" id="ORE85020.1"/>
    </source>
</evidence>
<dbReference type="InterPro" id="IPR008928">
    <property type="entry name" value="6-hairpin_glycosidase_sf"/>
</dbReference>
<dbReference type="GO" id="GO:0005829">
    <property type="term" value="C:cytosol"/>
    <property type="evidence" value="ECO:0007669"/>
    <property type="project" value="TreeGrafter"/>
</dbReference>
<dbReference type="GO" id="GO:0030246">
    <property type="term" value="F:carbohydrate binding"/>
    <property type="evidence" value="ECO:0007669"/>
    <property type="project" value="InterPro"/>
</dbReference>
<protein>
    <recommendedName>
        <fullName evidence="5">Alpha-1,2-mannosidase</fullName>
    </recommendedName>
</protein>
<gene>
    <name evidence="3" type="ORF">ATO7_16090</name>
</gene>
<dbReference type="AlphaFoldDB" id="A0A1Y1S9S4"/>
<dbReference type="Pfam" id="PF07971">
    <property type="entry name" value="Glyco_hydro_92"/>
    <property type="match status" value="1"/>
</dbReference>
<evidence type="ECO:0008006" key="5">
    <source>
        <dbReference type="Google" id="ProtNLM"/>
    </source>
</evidence>
<dbReference type="Gene3D" id="2.70.98.10">
    <property type="match status" value="1"/>
</dbReference>
<dbReference type="GO" id="GO:0000224">
    <property type="term" value="F:peptide-N4-(N-acetyl-beta-glucosaminyl)asparagine amidase activity"/>
    <property type="evidence" value="ECO:0007669"/>
    <property type="project" value="TreeGrafter"/>
</dbReference>
<evidence type="ECO:0000259" key="2">
    <source>
        <dbReference type="Pfam" id="PF17678"/>
    </source>
</evidence>
<reference evidence="3 4" key="1">
    <citation type="submission" date="2013-04" db="EMBL/GenBank/DDBJ databases">
        <title>Oceanococcus atlanticus 22II-S10r2 Genome Sequencing.</title>
        <authorList>
            <person name="Lai Q."/>
            <person name="Li G."/>
            <person name="Shao Z."/>
        </authorList>
    </citation>
    <scope>NUCLEOTIDE SEQUENCE [LARGE SCALE GENOMIC DNA]</scope>
    <source>
        <strain evidence="3 4">22II-S10r2</strain>
    </source>
</reference>
<dbReference type="Gene3D" id="1.20.1610.10">
    <property type="entry name" value="alpha-1,2-mannosidases domains"/>
    <property type="match status" value="1"/>
</dbReference>
<organism evidence="3 4">
    <name type="scientific">Oceanococcus atlanticus</name>
    <dbReference type="NCBI Taxonomy" id="1317117"/>
    <lineage>
        <taxon>Bacteria</taxon>
        <taxon>Pseudomonadati</taxon>
        <taxon>Pseudomonadota</taxon>
        <taxon>Gammaproteobacteria</taxon>
        <taxon>Chromatiales</taxon>
        <taxon>Oceanococcaceae</taxon>
        <taxon>Oceanococcus</taxon>
    </lineage>
</organism>
<evidence type="ECO:0000313" key="4">
    <source>
        <dbReference type="Proteomes" id="UP000192342"/>
    </source>
</evidence>